<feature type="non-terminal residue" evidence="4">
    <location>
        <position position="1"/>
    </location>
</feature>
<feature type="non-terminal residue" evidence="4">
    <location>
        <position position="270"/>
    </location>
</feature>
<dbReference type="PRINTS" id="PR00080">
    <property type="entry name" value="SDRFAMILY"/>
</dbReference>
<reference evidence="4 5" key="1">
    <citation type="submission" date="2018-05" db="EMBL/GenBank/DDBJ databases">
        <title>Draft genome sequence of Scytalidium lignicola DSM 105466, a ubiquitous saprotrophic fungus.</title>
        <authorList>
            <person name="Buettner E."/>
            <person name="Gebauer A.M."/>
            <person name="Hofrichter M."/>
            <person name="Liers C."/>
            <person name="Kellner H."/>
        </authorList>
    </citation>
    <scope>NUCLEOTIDE SEQUENCE [LARGE SCALE GENOMIC DNA]</scope>
    <source>
        <strain evidence="4 5">DSM 105466</strain>
    </source>
</reference>
<dbReference type="AlphaFoldDB" id="A0A3E2H539"/>
<proteinExistence type="inferred from homology"/>
<accession>A0A3E2H539</accession>
<sequence length="270" mass="28567">MTKALFYNKVVFVTGGSGGLGAATSSLFLNEGAKVFITDLEERNILSKIDAGSSVEFHKLDVGDPVACEAAVQACISRFGRIDVLFHAAGIVGPIATVTTMPVDDFRSVININLCSLFYLGRYIIPVMVNQGGGSIVNIASTSGLAGDHGLCAYNAAKAGVVNLTRAMALDHAHQGIRVNAVCPGYMKTPMTRPFEGNPEMHTQLLNSIPLGRGSEPEEVGKAVLWLASDEASFTTGTSKSLKAPIDPKQKDVLTTPFTRSTGSGRRMDC</sequence>
<dbReference type="GO" id="GO:0016491">
    <property type="term" value="F:oxidoreductase activity"/>
    <property type="evidence" value="ECO:0007669"/>
    <property type="project" value="UniProtKB-KW"/>
</dbReference>
<dbReference type="FunFam" id="3.40.50.720:FF:000084">
    <property type="entry name" value="Short-chain dehydrogenase reductase"/>
    <property type="match status" value="1"/>
</dbReference>
<dbReference type="InterPro" id="IPR020904">
    <property type="entry name" value="Sc_DH/Rdtase_CS"/>
</dbReference>
<evidence type="ECO:0000313" key="4">
    <source>
        <dbReference type="EMBL" id="RFU28411.1"/>
    </source>
</evidence>
<dbReference type="Gene3D" id="3.40.50.720">
    <property type="entry name" value="NAD(P)-binding Rossmann-like Domain"/>
    <property type="match status" value="1"/>
</dbReference>
<keyword evidence="2" id="KW-0521">NADP</keyword>
<keyword evidence="5" id="KW-1185">Reference proteome</keyword>
<dbReference type="OMA" id="NQERCAQ"/>
<dbReference type="Pfam" id="PF13561">
    <property type="entry name" value="adh_short_C2"/>
    <property type="match status" value="1"/>
</dbReference>
<comment type="caution">
    <text evidence="4">The sequence shown here is derived from an EMBL/GenBank/DDBJ whole genome shotgun (WGS) entry which is preliminary data.</text>
</comment>
<dbReference type="Proteomes" id="UP000258309">
    <property type="component" value="Unassembled WGS sequence"/>
</dbReference>
<dbReference type="PRINTS" id="PR00081">
    <property type="entry name" value="GDHRDH"/>
</dbReference>
<dbReference type="STRING" id="5539.A0A3E2H539"/>
<evidence type="ECO:0000313" key="5">
    <source>
        <dbReference type="Proteomes" id="UP000258309"/>
    </source>
</evidence>
<dbReference type="PROSITE" id="PS00061">
    <property type="entry name" value="ADH_SHORT"/>
    <property type="match status" value="1"/>
</dbReference>
<evidence type="ECO:0000256" key="2">
    <source>
        <dbReference type="ARBA" id="ARBA00022857"/>
    </source>
</evidence>
<dbReference type="PANTHER" id="PTHR24321">
    <property type="entry name" value="DEHYDROGENASES, SHORT CHAIN"/>
    <property type="match status" value="1"/>
</dbReference>
<dbReference type="CDD" id="cd05233">
    <property type="entry name" value="SDR_c"/>
    <property type="match status" value="1"/>
</dbReference>
<gene>
    <name evidence="4" type="ORF">B7463_g7910</name>
</gene>
<dbReference type="InterPro" id="IPR036291">
    <property type="entry name" value="NAD(P)-bd_dom_sf"/>
</dbReference>
<dbReference type="SUPFAM" id="SSF51735">
    <property type="entry name" value="NAD(P)-binding Rossmann-fold domains"/>
    <property type="match status" value="1"/>
</dbReference>
<keyword evidence="3" id="KW-0560">Oxidoreductase</keyword>
<dbReference type="EMBL" id="NCSJ02000164">
    <property type="protein sequence ID" value="RFU28411.1"/>
    <property type="molecule type" value="Genomic_DNA"/>
</dbReference>
<dbReference type="OrthoDB" id="1393670at2759"/>
<dbReference type="GO" id="GO:0009688">
    <property type="term" value="P:abscisic acid biosynthetic process"/>
    <property type="evidence" value="ECO:0007669"/>
    <property type="project" value="UniProtKB-ARBA"/>
</dbReference>
<organism evidence="4 5">
    <name type="scientific">Scytalidium lignicola</name>
    <name type="common">Hyphomycete</name>
    <dbReference type="NCBI Taxonomy" id="5539"/>
    <lineage>
        <taxon>Eukaryota</taxon>
        <taxon>Fungi</taxon>
        <taxon>Dikarya</taxon>
        <taxon>Ascomycota</taxon>
        <taxon>Pezizomycotina</taxon>
        <taxon>Leotiomycetes</taxon>
        <taxon>Leotiomycetes incertae sedis</taxon>
        <taxon>Scytalidium</taxon>
    </lineage>
</organism>
<evidence type="ECO:0000256" key="1">
    <source>
        <dbReference type="ARBA" id="ARBA00006484"/>
    </source>
</evidence>
<evidence type="ECO:0000256" key="3">
    <source>
        <dbReference type="ARBA" id="ARBA00023002"/>
    </source>
</evidence>
<comment type="similarity">
    <text evidence="1">Belongs to the short-chain dehydrogenases/reductases (SDR) family.</text>
</comment>
<dbReference type="InterPro" id="IPR002347">
    <property type="entry name" value="SDR_fam"/>
</dbReference>
<dbReference type="PANTHER" id="PTHR24321:SF8">
    <property type="entry name" value="ESTRADIOL 17-BETA-DEHYDROGENASE 8-RELATED"/>
    <property type="match status" value="1"/>
</dbReference>
<protein>
    <submittedName>
        <fullName evidence="4">Uncharacterized protein</fullName>
    </submittedName>
</protein>
<name>A0A3E2H539_SCYLI</name>